<gene>
    <name evidence="1" type="ORF">U9M48_036046</name>
</gene>
<dbReference type="SUPFAM" id="SSF52058">
    <property type="entry name" value="L domain-like"/>
    <property type="match status" value="1"/>
</dbReference>
<dbReference type="InterPro" id="IPR032675">
    <property type="entry name" value="LRR_dom_sf"/>
</dbReference>
<protein>
    <submittedName>
        <fullName evidence="1">Uncharacterized protein</fullName>
    </submittedName>
</protein>
<organism evidence="1 2">
    <name type="scientific">Paspalum notatum var. saurae</name>
    <dbReference type="NCBI Taxonomy" id="547442"/>
    <lineage>
        <taxon>Eukaryota</taxon>
        <taxon>Viridiplantae</taxon>
        <taxon>Streptophyta</taxon>
        <taxon>Embryophyta</taxon>
        <taxon>Tracheophyta</taxon>
        <taxon>Spermatophyta</taxon>
        <taxon>Magnoliopsida</taxon>
        <taxon>Liliopsida</taxon>
        <taxon>Poales</taxon>
        <taxon>Poaceae</taxon>
        <taxon>PACMAD clade</taxon>
        <taxon>Panicoideae</taxon>
        <taxon>Andropogonodae</taxon>
        <taxon>Paspaleae</taxon>
        <taxon>Paspalinae</taxon>
        <taxon>Paspalum</taxon>
    </lineage>
</organism>
<dbReference type="EMBL" id="CP144752">
    <property type="protein sequence ID" value="WVZ89673.1"/>
    <property type="molecule type" value="Genomic_DNA"/>
</dbReference>
<feature type="non-terminal residue" evidence="1">
    <location>
        <position position="1"/>
    </location>
</feature>
<evidence type="ECO:0000313" key="2">
    <source>
        <dbReference type="Proteomes" id="UP001341281"/>
    </source>
</evidence>
<dbReference type="AlphaFoldDB" id="A0AAQ3UCD2"/>
<dbReference type="Gene3D" id="3.80.10.10">
    <property type="entry name" value="Ribonuclease Inhibitor"/>
    <property type="match status" value="1"/>
</dbReference>
<dbReference type="Proteomes" id="UP001341281">
    <property type="component" value="Chromosome 08"/>
</dbReference>
<reference evidence="1 2" key="1">
    <citation type="submission" date="2024-02" db="EMBL/GenBank/DDBJ databases">
        <title>High-quality chromosome-scale genome assembly of Pensacola bahiagrass (Paspalum notatum Flugge var. saurae).</title>
        <authorList>
            <person name="Vega J.M."/>
            <person name="Podio M."/>
            <person name="Orjuela J."/>
            <person name="Siena L.A."/>
            <person name="Pessino S.C."/>
            <person name="Combes M.C."/>
            <person name="Mariac C."/>
            <person name="Albertini E."/>
            <person name="Pupilli F."/>
            <person name="Ortiz J.P.A."/>
            <person name="Leblanc O."/>
        </authorList>
    </citation>
    <scope>NUCLEOTIDE SEQUENCE [LARGE SCALE GENOMIC DNA]</scope>
    <source>
        <strain evidence="1">R1</strain>
        <tissue evidence="1">Leaf</tissue>
    </source>
</reference>
<evidence type="ECO:0000313" key="1">
    <source>
        <dbReference type="EMBL" id="WVZ89673.1"/>
    </source>
</evidence>
<feature type="non-terminal residue" evidence="1">
    <location>
        <position position="154"/>
    </location>
</feature>
<keyword evidence="2" id="KW-1185">Reference proteome</keyword>
<accession>A0AAQ3UCD2</accession>
<proteinExistence type="predicted"/>
<name>A0AAQ3UCD2_PASNO</name>
<sequence length="154" mass="16681">ALGLIPPSPSNLTGLLNLYLSCNSLCDYQHNWSPSSITWMSAIISYLVLCKCSSSQIPVFFSSICDHAPSLAMVIFAIINSAVLFPQSLAISMLTVLKDGLNNLNGTLPHELFRATSLEFLSFPKNNLHGLLDGSNLVKHSNLGFLDLGSNRLS</sequence>